<dbReference type="Gene3D" id="3.30.540.10">
    <property type="entry name" value="Fructose-1,6-Bisphosphatase, subunit A, domain 1"/>
    <property type="match status" value="1"/>
</dbReference>
<feature type="binding site" evidence="4">
    <location>
        <position position="79"/>
    </location>
    <ligand>
        <name>Mg(2+)</name>
        <dbReference type="ChEBI" id="CHEBI:18420"/>
        <label>1</label>
        <note>catalytic</note>
    </ligand>
</feature>
<evidence type="ECO:0000313" key="6">
    <source>
        <dbReference type="Proteomes" id="UP000198742"/>
    </source>
</evidence>
<dbReference type="Gene3D" id="3.40.190.80">
    <property type="match status" value="1"/>
</dbReference>
<keyword evidence="6" id="KW-1185">Reference proteome</keyword>
<evidence type="ECO:0000256" key="1">
    <source>
        <dbReference type="ARBA" id="ARBA00022723"/>
    </source>
</evidence>
<dbReference type="Proteomes" id="UP000198742">
    <property type="component" value="Unassembled WGS sequence"/>
</dbReference>
<dbReference type="GO" id="GO:0006020">
    <property type="term" value="P:inositol metabolic process"/>
    <property type="evidence" value="ECO:0007669"/>
    <property type="project" value="TreeGrafter"/>
</dbReference>
<gene>
    <name evidence="5" type="ORF">SAMN04489844_4095</name>
</gene>
<keyword evidence="2" id="KW-0378">Hydrolase</keyword>
<protein>
    <submittedName>
        <fullName evidence="5">Fructose-1,6-bisphosphatase</fullName>
    </submittedName>
</protein>
<evidence type="ECO:0000256" key="4">
    <source>
        <dbReference type="PIRSR" id="PIRSR600760-2"/>
    </source>
</evidence>
<evidence type="ECO:0000256" key="3">
    <source>
        <dbReference type="ARBA" id="ARBA00022842"/>
    </source>
</evidence>
<dbReference type="PANTHER" id="PTHR20854:SF4">
    <property type="entry name" value="INOSITOL-1-MONOPHOSPHATASE-RELATED"/>
    <property type="match status" value="1"/>
</dbReference>
<dbReference type="GO" id="GO:0007165">
    <property type="term" value="P:signal transduction"/>
    <property type="evidence" value="ECO:0007669"/>
    <property type="project" value="TreeGrafter"/>
</dbReference>
<dbReference type="GO" id="GO:0008934">
    <property type="term" value="F:inositol monophosphate 1-phosphatase activity"/>
    <property type="evidence" value="ECO:0007669"/>
    <property type="project" value="TreeGrafter"/>
</dbReference>
<dbReference type="InterPro" id="IPR000760">
    <property type="entry name" value="Inositol_monophosphatase-like"/>
</dbReference>
<dbReference type="PANTHER" id="PTHR20854">
    <property type="entry name" value="INOSITOL MONOPHOSPHATASE"/>
    <property type="match status" value="1"/>
</dbReference>
<dbReference type="STRING" id="402596.SAMN04489844_4095"/>
<keyword evidence="3 4" id="KW-0460">Magnesium</keyword>
<evidence type="ECO:0000256" key="2">
    <source>
        <dbReference type="ARBA" id="ARBA00022801"/>
    </source>
</evidence>
<keyword evidence="1 4" id="KW-0479">Metal-binding</keyword>
<dbReference type="AlphaFoldDB" id="A0A1H4ZEF4"/>
<feature type="binding site" evidence="4">
    <location>
        <position position="98"/>
    </location>
    <ligand>
        <name>Mg(2+)</name>
        <dbReference type="ChEBI" id="CHEBI:18420"/>
        <label>1</label>
        <note>catalytic</note>
    </ligand>
</feature>
<feature type="binding site" evidence="4">
    <location>
        <position position="95"/>
    </location>
    <ligand>
        <name>Mg(2+)</name>
        <dbReference type="ChEBI" id="CHEBI:18420"/>
        <label>1</label>
        <note>catalytic</note>
    </ligand>
</feature>
<proteinExistence type="predicted"/>
<dbReference type="Pfam" id="PF00459">
    <property type="entry name" value="Inositol_P"/>
    <property type="match status" value="1"/>
</dbReference>
<dbReference type="PROSITE" id="PS00629">
    <property type="entry name" value="IMP_1"/>
    <property type="match status" value="1"/>
</dbReference>
<reference evidence="6" key="1">
    <citation type="submission" date="2016-10" db="EMBL/GenBank/DDBJ databases">
        <authorList>
            <person name="Varghese N."/>
            <person name="Submissions S."/>
        </authorList>
    </citation>
    <scope>NUCLEOTIDE SEQUENCE [LARGE SCALE GENOMIC DNA]</scope>
    <source>
        <strain evidence="6">DSM 22017</strain>
    </source>
</reference>
<accession>A0A1H4ZEF4</accession>
<name>A0A1H4ZEF4_9ACTN</name>
<sequence>MAPVDDTSLSDESLAADAALAADLVREAATLAARIRAEGLDIDFKSSGSDIVTQADTSAERLIVDRLAAERPDDAIVGEEGTSRPGTSGRTWVIDPVDGTYNFSRGSDWWCSAIALTGEDDVLLGAVHHAATHRTWVGGPDLPSTCDDVRLADLPDTATGSRCATTYLHPPFFGSEVGDAFSRALGQVGTLRMLGSGTMDAMAIASGQWDVLFQHSVADWDRLPGAAIVRGAGGESVVVPAAGVDWTVTGAPRAVADVRAALIDEPGAR</sequence>
<organism evidence="5 6">
    <name type="scientific">Nocardioides exalbidus</name>
    <dbReference type="NCBI Taxonomy" id="402596"/>
    <lineage>
        <taxon>Bacteria</taxon>
        <taxon>Bacillati</taxon>
        <taxon>Actinomycetota</taxon>
        <taxon>Actinomycetes</taxon>
        <taxon>Propionibacteriales</taxon>
        <taxon>Nocardioidaceae</taxon>
        <taxon>Nocardioides</taxon>
    </lineage>
</organism>
<dbReference type="SUPFAM" id="SSF56655">
    <property type="entry name" value="Carbohydrate phosphatase"/>
    <property type="match status" value="1"/>
</dbReference>
<dbReference type="EMBL" id="FNRT01000002">
    <property type="protein sequence ID" value="SED28552.1"/>
    <property type="molecule type" value="Genomic_DNA"/>
</dbReference>
<comment type="cofactor">
    <cofactor evidence="4">
        <name>Mg(2+)</name>
        <dbReference type="ChEBI" id="CHEBI:18420"/>
    </cofactor>
</comment>
<dbReference type="PRINTS" id="PR00377">
    <property type="entry name" value="IMPHPHTASES"/>
</dbReference>
<dbReference type="GO" id="GO:0046872">
    <property type="term" value="F:metal ion binding"/>
    <property type="evidence" value="ECO:0007669"/>
    <property type="project" value="UniProtKB-KW"/>
</dbReference>
<feature type="binding site" evidence="4">
    <location>
        <position position="221"/>
    </location>
    <ligand>
        <name>Mg(2+)</name>
        <dbReference type="ChEBI" id="CHEBI:18420"/>
        <label>1</label>
        <note>catalytic</note>
    </ligand>
</feature>
<dbReference type="InterPro" id="IPR020583">
    <property type="entry name" value="Inositol_monoP_metal-BS"/>
</dbReference>
<dbReference type="CDD" id="cd01637">
    <property type="entry name" value="IMPase_like"/>
    <property type="match status" value="1"/>
</dbReference>
<evidence type="ECO:0000313" key="5">
    <source>
        <dbReference type="EMBL" id="SED28552.1"/>
    </source>
</evidence>